<evidence type="ECO:0000313" key="4">
    <source>
        <dbReference type="Proteomes" id="UP000631114"/>
    </source>
</evidence>
<evidence type="ECO:0000313" key="3">
    <source>
        <dbReference type="EMBL" id="KAF9619371.1"/>
    </source>
</evidence>
<dbReference type="InterPro" id="IPR011205">
    <property type="entry name" value="UCP015417_vWA"/>
</dbReference>
<feature type="compositionally biased region" description="Basic and acidic residues" evidence="1">
    <location>
        <begin position="163"/>
        <end position="176"/>
    </location>
</feature>
<name>A0A835IKC1_9MAGN</name>
<sequence>MESTLLHDFMDLMVENFNKTKHAVNPRKGYTENNSPTFKSTGNPCLDFFFHVVPESLTKLLELAWKHNDLTSLKLVCHLRGVRGTGKSDKEGFYTAALWLHKHHPKTLACNVKWIEEFGYFKDLPELLYRLLEGSDVREFRKEEFLKKKKPRALKRGVRRGRGNTDRLQSEAKKKV</sequence>
<dbReference type="AlphaFoldDB" id="A0A835IKC1"/>
<dbReference type="EMBL" id="JADFTS010000002">
    <property type="protein sequence ID" value="KAF9619371.1"/>
    <property type="molecule type" value="Genomic_DNA"/>
</dbReference>
<accession>A0A835IKC1</accession>
<feature type="domain" description="DUF2828" evidence="2">
    <location>
        <begin position="31"/>
        <end position="162"/>
    </location>
</feature>
<keyword evidence="4" id="KW-1185">Reference proteome</keyword>
<dbReference type="InterPro" id="IPR058580">
    <property type="entry name" value="DUF2828"/>
</dbReference>
<protein>
    <recommendedName>
        <fullName evidence="2">DUF2828 domain-containing protein</fullName>
    </recommendedName>
</protein>
<reference evidence="3 4" key="1">
    <citation type="submission" date="2020-10" db="EMBL/GenBank/DDBJ databases">
        <title>The Coptis chinensis genome and diversification of protoberbering-type alkaloids.</title>
        <authorList>
            <person name="Wang B."/>
            <person name="Shu S."/>
            <person name="Song C."/>
            <person name="Liu Y."/>
        </authorList>
    </citation>
    <scope>NUCLEOTIDE SEQUENCE [LARGE SCALE GENOMIC DNA]</scope>
    <source>
        <strain evidence="3">HL-2020</strain>
        <tissue evidence="3">Leaf</tissue>
    </source>
</reference>
<gene>
    <name evidence="3" type="ORF">IFM89_006558</name>
</gene>
<dbReference type="PANTHER" id="PTHR31373:SF17">
    <property type="entry name" value="OS06G0652100 PROTEIN"/>
    <property type="match status" value="1"/>
</dbReference>
<evidence type="ECO:0000259" key="2">
    <source>
        <dbReference type="Pfam" id="PF11443"/>
    </source>
</evidence>
<dbReference type="Pfam" id="PF11443">
    <property type="entry name" value="DUF2828"/>
    <property type="match status" value="1"/>
</dbReference>
<organism evidence="3 4">
    <name type="scientific">Coptis chinensis</name>
    <dbReference type="NCBI Taxonomy" id="261450"/>
    <lineage>
        <taxon>Eukaryota</taxon>
        <taxon>Viridiplantae</taxon>
        <taxon>Streptophyta</taxon>
        <taxon>Embryophyta</taxon>
        <taxon>Tracheophyta</taxon>
        <taxon>Spermatophyta</taxon>
        <taxon>Magnoliopsida</taxon>
        <taxon>Ranunculales</taxon>
        <taxon>Ranunculaceae</taxon>
        <taxon>Coptidoideae</taxon>
        <taxon>Coptis</taxon>
    </lineage>
</organism>
<evidence type="ECO:0000256" key="1">
    <source>
        <dbReference type="SAM" id="MobiDB-lite"/>
    </source>
</evidence>
<dbReference type="Proteomes" id="UP000631114">
    <property type="component" value="Unassembled WGS sequence"/>
</dbReference>
<dbReference type="OrthoDB" id="1934832at2759"/>
<dbReference type="PIRSF" id="PIRSF015417">
    <property type="entry name" value="T31B5_30_vWA"/>
    <property type="match status" value="1"/>
</dbReference>
<proteinExistence type="predicted"/>
<dbReference type="PANTHER" id="PTHR31373">
    <property type="entry name" value="OS06G0652100 PROTEIN"/>
    <property type="match status" value="1"/>
</dbReference>
<feature type="compositionally biased region" description="Basic residues" evidence="1">
    <location>
        <begin position="151"/>
        <end position="162"/>
    </location>
</feature>
<feature type="region of interest" description="Disordered" evidence="1">
    <location>
        <begin position="151"/>
        <end position="176"/>
    </location>
</feature>
<comment type="caution">
    <text evidence="3">The sequence shown here is derived from an EMBL/GenBank/DDBJ whole genome shotgun (WGS) entry which is preliminary data.</text>
</comment>